<evidence type="ECO:0000256" key="2">
    <source>
        <dbReference type="SAM" id="Phobius"/>
    </source>
</evidence>
<keyword evidence="2" id="KW-0472">Membrane</keyword>
<feature type="compositionally biased region" description="Low complexity" evidence="1">
    <location>
        <begin position="149"/>
        <end position="190"/>
    </location>
</feature>
<name>A0ABS7QUS4_9ACTN</name>
<organism evidence="3 4">
    <name type="scientific">Streptantibioticus parmotrematis</name>
    <dbReference type="NCBI Taxonomy" id="2873249"/>
    <lineage>
        <taxon>Bacteria</taxon>
        <taxon>Bacillati</taxon>
        <taxon>Actinomycetota</taxon>
        <taxon>Actinomycetes</taxon>
        <taxon>Kitasatosporales</taxon>
        <taxon>Streptomycetaceae</taxon>
        <taxon>Streptantibioticus</taxon>
    </lineage>
</organism>
<evidence type="ECO:0000313" key="3">
    <source>
        <dbReference type="EMBL" id="MBY8886944.1"/>
    </source>
</evidence>
<proteinExistence type="predicted"/>
<reference evidence="3 4" key="1">
    <citation type="submission" date="2021-08" db="EMBL/GenBank/DDBJ databases">
        <title>Streptomyces sp. PTM05 isolated from lichen.</title>
        <authorList>
            <person name="Somphong A."/>
            <person name="Phongsopitanun W."/>
            <person name="Tanasupawat S."/>
        </authorList>
    </citation>
    <scope>NUCLEOTIDE SEQUENCE [LARGE SCALE GENOMIC DNA]</scope>
    <source>
        <strain evidence="3 4">Ptm05</strain>
    </source>
</reference>
<feature type="compositionally biased region" description="Basic and acidic residues" evidence="1">
    <location>
        <begin position="15"/>
        <end position="48"/>
    </location>
</feature>
<sequence length="396" mass="38384">MTRHPFGPEGMAEDDTPRDRTPRDRTPRDTGRDESGLRDDRGHDDPGHGDPFGAPFGEDELRRLMRNAVGDVDPCPEALDRLRRGVPARRARRRQAVVGAAASVLLVGAAVPALLHVTSGGGMDNTGAAHAPGAQGDSSSPGGDGGGAPDADGGLLGAPATVTAGPTASPSAAASSAPSPGASDSPSGVAMPPATFVTSPACSRTQLGDGTAQAAAPDQQGRVYGSFRVVNVSHTSCTVSDGGALSVTAQGAADASRIQVVQHTEGDPATELPDPATEPDSVVVPPGQAYQVRFAFVPAPGGGTSGCATDPPPSSGGTGGSGGASGGSGDGTGTGSGATPGDGTGNAGGGAAPTSTPSGEGVAVTDVTTQGGPAPAVTLPSACAGTVYRTEALPVP</sequence>
<keyword evidence="2" id="KW-0812">Transmembrane</keyword>
<evidence type="ECO:0000313" key="4">
    <source>
        <dbReference type="Proteomes" id="UP001198565"/>
    </source>
</evidence>
<dbReference type="EMBL" id="JAINVZ010000012">
    <property type="protein sequence ID" value="MBY8886944.1"/>
    <property type="molecule type" value="Genomic_DNA"/>
</dbReference>
<gene>
    <name evidence="3" type="ORF">K7472_19070</name>
</gene>
<comment type="caution">
    <text evidence="3">The sequence shown here is derived from an EMBL/GenBank/DDBJ whole genome shotgun (WGS) entry which is preliminary data.</text>
</comment>
<evidence type="ECO:0008006" key="5">
    <source>
        <dbReference type="Google" id="ProtNLM"/>
    </source>
</evidence>
<keyword evidence="2" id="KW-1133">Transmembrane helix</keyword>
<protein>
    <recommendedName>
        <fullName evidence="5">DUF4232 domain-containing protein</fullName>
    </recommendedName>
</protein>
<feature type="region of interest" description="Disordered" evidence="1">
    <location>
        <begin position="1"/>
        <end position="59"/>
    </location>
</feature>
<feature type="region of interest" description="Disordered" evidence="1">
    <location>
        <begin position="125"/>
        <end position="196"/>
    </location>
</feature>
<keyword evidence="4" id="KW-1185">Reference proteome</keyword>
<evidence type="ECO:0000256" key="1">
    <source>
        <dbReference type="SAM" id="MobiDB-lite"/>
    </source>
</evidence>
<feature type="transmembrane region" description="Helical" evidence="2">
    <location>
        <begin position="96"/>
        <end position="115"/>
    </location>
</feature>
<dbReference type="Proteomes" id="UP001198565">
    <property type="component" value="Unassembled WGS sequence"/>
</dbReference>
<feature type="compositionally biased region" description="Low complexity" evidence="1">
    <location>
        <begin position="131"/>
        <end position="141"/>
    </location>
</feature>
<feature type="region of interest" description="Disordered" evidence="1">
    <location>
        <begin position="303"/>
        <end position="380"/>
    </location>
</feature>
<dbReference type="RefSeq" id="WP_222979644.1">
    <property type="nucleotide sequence ID" value="NZ_JAINVZ010000012.1"/>
</dbReference>
<feature type="compositionally biased region" description="Gly residues" evidence="1">
    <location>
        <begin position="316"/>
        <end position="351"/>
    </location>
</feature>
<accession>A0ABS7QUS4</accession>